<keyword evidence="1" id="KW-1133">Transmembrane helix</keyword>
<organism evidence="2 3">
    <name type="scientific">Mesorhizobium ventifaucium</name>
    <dbReference type="NCBI Taxonomy" id="666020"/>
    <lineage>
        <taxon>Bacteria</taxon>
        <taxon>Pseudomonadati</taxon>
        <taxon>Pseudomonadota</taxon>
        <taxon>Alphaproteobacteria</taxon>
        <taxon>Hyphomicrobiales</taxon>
        <taxon>Phyllobacteriaceae</taxon>
        <taxon>Mesorhizobium</taxon>
    </lineage>
</organism>
<dbReference type="EMBL" id="CAKXZS010000010">
    <property type="protein sequence ID" value="CAH2396861.1"/>
    <property type="molecule type" value="Genomic_DNA"/>
</dbReference>
<evidence type="ECO:0000256" key="1">
    <source>
        <dbReference type="SAM" id="Phobius"/>
    </source>
</evidence>
<keyword evidence="1" id="KW-0472">Membrane</keyword>
<feature type="transmembrane region" description="Helical" evidence="1">
    <location>
        <begin position="37"/>
        <end position="56"/>
    </location>
</feature>
<reference evidence="2" key="1">
    <citation type="submission" date="2022-03" db="EMBL/GenBank/DDBJ databases">
        <authorList>
            <person name="Brunel B."/>
        </authorList>
    </citation>
    <scope>NUCLEOTIDE SEQUENCE</scope>
    <source>
        <strain evidence="2">STM4922sample</strain>
    </source>
</reference>
<protein>
    <submittedName>
        <fullName evidence="2">Uncharacterized protein</fullName>
    </submittedName>
</protein>
<name>A0ABM9DJT6_9HYPH</name>
<dbReference type="Proteomes" id="UP001152604">
    <property type="component" value="Unassembled WGS sequence"/>
</dbReference>
<accession>A0ABM9DJT6</accession>
<keyword evidence="1" id="KW-0812">Transmembrane</keyword>
<keyword evidence="3" id="KW-1185">Reference proteome</keyword>
<gene>
    <name evidence="2" type="ORF">MES4922_180004</name>
</gene>
<evidence type="ECO:0000313" key="2">
    <source>
        <dbReference type="EMBL" id="CAH2396861.1"/>
    </source>
</evidence>
<proteinExistence type="predicted"/>
<comment type="caution">
    <text evidence="2">The sequence shown here is derived from an EMBL/GenBank/DDBJ whole genome shotgun (WGS) entry which is preliminary data.</text>
</comment>
<evidence type="ECO:0000313" key="3">
    <source>
        <dbReference type="Proteomes" id="UP001152604"/>
    </source>
</evidence>
<sequence>MLRISAVRVHREVSFARGRFRIAEPFEHYLIQRLHNSFPTVSLAILFYSILLRATLIPTRLFRGIITH</sequence>